<keyword evidence="2" id="KW-1185">Reference proteome</keyword>
<dbReference type="Proteomes" id="UP000326202">
    <property type="component" value="Chromosome"/>
</dbReference>
<reference evidence="1 2" key="1">
    <citation type="submission" date="2019-08" db="EMBL/GenBank/DDBJ databases">
        <title>Hyperibacter terrae gen. nov., sp. nov. and Hyperibacter viscosus sp. nov., two new members in the family Rhodospirillaceae isolated from the rhizosphere of Hypericum perforatum.</title>
        <authorList>
            <person name="Noviana Z."/>
        </authorList>
    </citation>
    <scope>NUCLEOTIDE SEQUENCE [LARGE SCALE GENOMIC DNA]</scope>
    <source>
        <strain evidence="1 2">R5913</strain>
    </source>
</reference>
<dbReference type="RefSeq" id="WP_151179646.1">
    <property type="nucleotide sequence ID" value="NZ_CP042906.1"/>
</dbReference>
<proteinExistence type="predicted"/>
<dbReference type="EMBL" id="CP042906">
    <property type="protein sequence ID" value="QEX19591.1"/>
    <property type="molecule type" value="Genomic_DNA"/>
</dbReference>
<dbReference type="KEGG" id="htq:FRZ44_49060"/>
<dbReference type="PROSITE" id="PS51257">
    <property type="entry name" value="PROKAR_LIPOPROTEIN"/>
    <property type="match status" value="1"/>
</dbReference>
<name>A0A5J6MQW6_9PROT</name>
<evidence type="ECO:0000313" key="1">
    <source>
        <dbReference type="EMBL" id="QEX19591.1"/>
    </source>
</evidence>
<gene>
    <name evidence="1" type="ORF">FRZ44_49060</name>
</gene>
<organism evidence="1 2">
    <name type="scientific">Hypericibacter terrae</name>
    <dbReference type="NCBI Taxonomy" id="2602015"/>
    <lineage>
        <taxon>Bacteria</taxon>
        <taxon>Pseudomonadati</taxon>
        <taxon>Pseudomonadota</taxon>
        <taxon>Alphaproteobacteria</taxon>
        <taxon>Rhodospirillales</taxon>
        <taxon>Dongiaceae</taxon>
        <taxon>Hypericibacter</taxon>
    </lineage>
</organism>
<sequence>MSLFRTFSPSIAALGLAATVLGVGLSCALAPAWAGTRSCEQEIKSITETANQQSDGTKKDKALSFLAAAQDELVDEGDEEDCMSQVDKAKRVLGL</sequence>
<evidence type="ECO:0000313" key="2">
    <source>
        <dbReference type="Proteomes" id="UP000326202"/>
    </source>
</evidence>
<accession>A0A5J6MQW6</accession>
<protein>
    <submittedName>
        <fullName evidence="1">Uncharacterized protein</fullName>
    </submittedName>
</protein>
<dbReference type="OrthoDB" id="9912457at2"/>
<dbReference type="AlphaFoldDB" id="A0A5J6MQW6"/>